<evidence type="ECO:0000256" key="1">
    <source>
        <dbReference type="SAM" id="MobiDB-lite"/>
    </source>
</evidence>
<dbReference type="CDD" id="cd14686">
    <property type="entry name" value="bZIP"/>
    <property type="match status" value="1"/>
</dbReference>
<keyword evidence="3" id="KW-1185">Reference proteome</keyword>
<reference evidence="2" key="1">
    <citation type="journal article" date="2019" name="Beilstein J. Org. Chem.">
        <title>Nanangenines: drimane sesquiterpenoids as the dominant metabolite cohort of a novel Australian fungus, Aspergillus nanangensis.</title>
        <authorList>
            <person name="Lacey H.J."/>
            <person name="Gilchrist C.L.M."/>
            <person name="Crombie A."/>
            <person name="Kalaitzis J.A."/>
            <person name="Vuong D."/>
            <person name="Rutledge P.J."/>
            <person name="Turner P."/>
            <person name="Pitt J.I."/>
            <person name="Lacey E."/>
            <person name="Chooi Y.H."/>
            <person name="Piggott A.M."/>
        </authorList>
    </citation>
    <scope>NUCLEOTIDE SEQUENCE</scope>
    <source>
        <strain evidence="2">MST-FP2251</strain>
    </source>
</reference>
<protein>
    <submittedName>
        <fullName evidence="2">Uncharacterized protein</fullName>
    </submittedName>
</protein>
<dbReference type="EMBL" id="VCAU01000130">
    <property type="protein sequence ID" value="KAF9884193.1"/>
    <property type="molecule type" value="Genomic_DNA"/>
</dbReference>
<evidence type="ECO:0000313" key="2">
    <source>
        <dbReference type="EMBL" id="KAF9884193.1"/>
    </source>
</evidence>
<comment type="caution">
    <text evidence="2">The sequence shown here is derived from an EMBL/GenBank/DDBJ whole genome shotgun (WGS) entry which is preliminary data.</text>
</comment>
<name>A0AAD4CE62_ASPNN</name>
<sequence length="215" mass="24139">MIDEVRVKLAPIYPTEETVITFAVTNHGRLLGDVRATARDGGQYISSCLPGDRLSGFRITQFSGLFCLTHDDAASEESPHSKAAQYQQNYRQRVKAQNHALREENVTLREENHTLREKNHTLREEKNALREENDALRSAMGGSEQMEEAQETEKTGSERQTTDMIWMMGGRPPQIKQETPQVVCEDTAATCNGLCPLSGWMRPIPNVAFTSICTL</sequence>
<feature type="region of interest" description="Disordered" evidence="1">
    <location>
        <begin position="138"/>
        <end position="160"/>
    </location>
</feature>
<evidence type="ECO:0000313" key="3">
    <source>
        <dbReference type="Proteomes" id="UP001194746"/>
    </source>
</evidence>
<dbReference type="Proteomes" id="UP001194746">
    <property type="component" value="Unassembled WGS sequence"/>
</dbReference>
<reference evidence="2" key="2">
    <citation type="submission" date="2020-02" db="EMBL/GenBank/DDBJ databases">
        <authorList>
            <person name="Gilchrist C.L.M."/>
            <person name="Chooi Y.-H."/>
        </authorList>
    </citation>
    <scope>NUCLEOTIDE SEQUENCE</scope>
    <source>
        <strain evidence="2">MST-FP2251</strain>
    </source>
</reference>
<organism evidence="2 3">
    <name type="scientific">Aspergillus nanangensis</name>
    <dbReference type="NCBI Taxonomy" id="2582783"/>
    <lineage>
        <taxon>Eukaryota</taxon>
        <taxon>Fungi</taxon>
        <taxon>Dikarya</taxon>
        <taxon>Ascomycota</taxon>
        <taxon>Pezizomycotina</taxon>
        <taxon>Eurotiomycetes</taxon>
        <taxon>Eurotiomycetidae</taxon>
        <taxon>Eurotiales</taxon>
        <taxon>Aspergillaceae</taxon>
        <taxon>Aspergillus</taxon>
        <taxon>Aspergillus subgen. Circumdati</taxon>
    </lineage>
</organism>
<feature type="compositionally biased region" description="Basic and acidic residues" evidence="1">
    <location>
        <begin position="151"/>
        <end position="160"/>
    </location>
</feature>
<dbReference type="AlphaFoldDB" id="A0AAD4CE62"/>
<proteinExistence type="predicted"/>
<gene>
    <name evidence="2" type="ORF">FE257_002184</name>
</gene>
<accession>A0AAD4CE62</accession>